<feature type="transmembrane region" description="Helical" evidence="8">
    <location>
        <begin position="192"/>
        <end position="209"/>
    </location>
</feature>
<protein>
    <submittedName>
        <fullName evidence="10">Predicted branched-chain amino acid permease (Azaleucine resistance)</fullName>
    </submittedName>
</protein>
<feature type="transmembrane region" description="Helical" evidence="8">
    <location>
        <begin position="51"/>
        <end position="70"/>
    </location>
</feature>
<keyword evidence="4" id="KW-1003">Cell membrane</keyword>
<dbReference type="AlphaFoldDB" id="A0AAN4USI6"/>
<feature type="transmembrane region" description="Helical" evidence="8">
    <location>
        <begin position="76"/>
        <end position="96"/>
    </location>
</feature>
<accession>A0AAN4USI6</accession>
<dbReference type="GO" id="GO:1903785">
    <property type="term" value="P:L-valine transmembrane transport"/>
    <property type="evidence" value="ECO:0007669"/>
    <property type="project" value="TreeGrafter"/>
</dbReference>
<evidence type="ECO:0000256" key="6">
    <source>
        <dbReference type="ARBA" id="ARBA00022989"/>
    </source>
</evidence>
<evidence type="ECO:0000313" key="10">
    <source>
        <dbReference type="EMBL" id="SDX13672.1"/>
    </source>
</evidence>
<gene>
    <name evidence="9" type="ORF">GCM10008024_24490</name>
    <name evidence="10" type="ORF">SAMN05444006_110115</name>
</gene>
<evidence type="ECO:0000256" key="7">
    <source>
        <dbReference type="ARBA" id="ARBA00023136"/>
    </source>
</evidence>
<evidence type="ECO:0000256" key="1">
    <source>
        <dbReference type="ARBA" id="ARBA00004651"/>
    </source>
</evidence>
<evidence type="ECO:0000256" key="3">
    <source>
        <dbReference type="ARBA" id="ARBA00022448"/>
    </source>
</evidence>
<sequence length="234" mass="24130">MTLRQPTADARAEFLAGLRDITPLTFGVAVYGLAFGLMAGQIGMGGAQTGAMGLLVFAGAAQIVAVERLASHAGPALAIAAGCALNLRILLMTASVRAEFAGRPWWQVALGVHLTSDENWALMHATRRSRPVGYWYLVGGGISLIVMWVLVTGLAAEFSGLLPDPSALGLGFAFTAAFIAIARNLWRGRGDLLPWMASACLAAALGLFAPIDPSWALIAGGLAGAAVAGVRGCD</sequence>
<feature type="transmembrane region" description="Helical" evidence="8">
    <location>
        <begin position="133"/>
        <end position="155"/>
    </location>
</feature>
<keyword evidence="6 8" id="KW-1133">Transmembrane helix</keyword>
<dbReference type="RefSeq" id="WP_035846028.1">
    <property type="nucleotide sequence ID" value="NZ_BNAB01000011.1"/>
</dbReference>
<dbReference type="GO" id="GO:0005886">
    <property type="term" value="C:plasma membrane"/>
    <property type="evidence" value="ECO:0007669"/>
    <property type="project" value="UniProtKB-SubCell"/>
</dbReference>
<feature type="transmembrane region" description="Helical" evidence="8">
    <location>
        <begin position="215"/>
        <end position="233"/>
    </location>
</feature>
<organism evidence="9 12">
    <name type="scientific">Allgaiera indica</name>
    <dbReference type="NCBI Taxonomy" id="765699"/>
    <lineage>
        <taxon>Bacteria</taxon>
        <taxon>Pseudomonadati</taxon>
        <taxon>Pseudomonadota</taxon>
        <taxon>Alphaproteobacteria</taxon>
        <taxon>Rhodobacterales</taxon>
        <taxon>Paracoccaceae</taxon>
        <taxon>Allgaiera</taxon>
    </lineage>
</organism>
<evidence type="ECO:0000256" key="5">
    <source>
        <dbReference type="ARBA" id="ARBA00022692"/>
    </source>
</evidence>
<dbReference type="Pfam" id="PF03591">
    <property type="entry name" value="AzlC"/>
    <property type="match status" value="1"/>
</dbReference>
<dbReference type="PANTHER" id="PTHR34979:SF1">
    <property type="entry name" value="INNER MEMBRANE PROTEIN YGAZ"/>
    <property type="match status" value="1"/>
</dbReference>
<dbReference type="InterPro" id="IPR011606">
    <property type="entry name" value="Brnchd-chn_aa_trnsp_permease"/>
</dbReference>
<keyword evidence="7 8" id="KW-0472">Membrane</keyword>
<dbReference type="Proteomes" id="UP000199541">
    <property type="component" value="Unassembled WGS sequence"/>
</dbReference>
<reference evidence="9" key="3">
    <citation type="submission" date="2023-06" db="EMBL/GenBank/DDBJ databases">
        <authorList>
            <person name="Sun Q."/>
            <person name="Zhou Y."/>
        </authorList>
    </citation>
    <scope>NUCLEOTIDE SEQUENCE</scope>
    <source>
        <strain evidence="9">CGMCC 1.10859</strain>
    </source>
</reference>
<comment type="subcellular location">
    <subcellularLocation>
        <location evidence="1">Cell membrane</location>
        <topology evidence="1">Multi-pass membrane protein</topology>
    </subcellularLocation>
</comment>
<keyword evidence="11" id="KW-1185">Reference proteome</keyword>
<dbReference type="PANTHER" id="PTHR34979">
    <property type="entry name" value="INNER MEMBRANE PROTEIN YGAZ"/>
    <property type="match status" value="1"/>
</dbReference>
<evidence type="ECO:0000256" key="2">
    <source>
        <dbReference type="ARBA" id="ARBA00010735"/>
    </source>
</evidence>
<evidence type="ECO:0000256" key="4">
    <source>
        <dbReference type="ARBA" id="ARBA00022475"/>
    </source>
</evidence>
<feature type="transmembrane region" description="Helical" evidence="8">
    <location>
        <begin position="167"/>
        <end position="185"/>
    </location>
</feature>
<comment type="similarity">
    <text evidence="2">Belongs to the AzlC family.</text>
</comment>
<evidence type="ECO:0000313" key="9">
    <source>
        <dbReference type="EMBL" id="GHE02972.1"/>
    </source>
</evidence>
<reference evidence="9" key="1">
    <citation type="journal article" date="2014" name="Int. J. Syst. Evol. Microbiol.">
        <title>Complete genome sequence of Corynebacterium casei LMG S-19264T (=DSM 44701T), isolated from a smear-ripened cheese.</title>
        <authorList>
            <consortium name="US DOE Joint Genome Institute (JGI-PGF)"/>
            <person name="Walter F."/>
            <person name="Albersmeier A."/>
            <person name="Kalinowski J."/>
            <person name="Ruckert C."/>
        </authorList>
    </citation>
    <scope>NUCLEOTIDE SEQUENCE</scope>
    <source>
        <strain evidence="9">CGMCC 1.10859</strain>
    </source>
</reference>
<evidence type="ECO:0000256" key="8">
    <source>
        <dbReference type="SAM" id="Phobius"/>
    </source>
</evidence>
<dbReference type="EMBL" id="FNOB01000010">
    <property type="protein sequence ID" value="SDX13672.1"/>
    <property type="molecule type" value="Genomic_DNA"/>
</dbReference>
<dbReference type="Proteomes" id="UP000634647">
    <property type="component" value="Unassembled WGS sequence"/>
</dbReference>
<name>A0AAN4USI6_9RHOB</name>
<keyword evidence="3" id="KW-0813">Transport</keyword>
<keyword evidence="5 8" id="KW-0812">Transmembrane</keyword>
<feature type="transmembrane region" description="Helical" evidence="8">
    <location>
        <begin position="21"/>
        <end position="39"/>
    </location>
</feature>
<evidence type="ECO:0000313" key="11">
    <source>
        <dbReference type="Proteomes" id="UP000199541"/>
    </source>
</evidence>
<comment type="caution">
    <text evidence="9">The sequence shown here is derived from an EMBL/GenBank/DDBJ whole genome shotgun (WGS) entry which is preliminary data.</text>
</comment>
<evidence type="ECO:0000313" key="12">
    <source>
        <dbReference type="Proteomes" id="UP000634647"/>
    </source>
</evidence>
<proteinExistence type="inferred from homology"/>
<reference evidence="10 11" key="2">
    <citation type="submission" date="2016-10" db="EMBL/GenBank/DDBJ databases">
        <authorList>
            <person name="Varghese N."/>
            <person name="Submissions S."/>
        </authorList>
    </citation>
    <scope>NUCLEOTIDE SEQUENCE [LARGE SCALE GENOMIC DNA]</scope>
    <source>
        <strain evidence="10 11">DSM 24802</strain>
    </source>
</reference>
<dbReference type="EMBL" id="BNAB01000011">
    <property type="protein sequence ID" value="GHE02972.1"/>
    <property type="molecule type" value="Genomic_DNA"/>
</dbReference>